<evidence type="ECO:0000313" key="2">
    <source>
        <dbReference type="EMBL" id="MPC57561.1"/>
    </source>
</evidence>
<accession>A0A5B7GBW7</accession>
<dbReference type="EMBL" id="VSRR010014887">
    <property type="protein sequence ID" value="MPC57561.1"/>
    <property type="molecule type" value="Genomic_DNA"/>
</dbReference>
<evidence type="ECO:0000313" key="3">
    <source>
        <dbReference type="Proteomes" id="UP000324222"/>
    </source>
</evidence>
<proteinExistence type="predicted"/>
<keyword evidence="3" id="KW-1185">Reference proteome</keyword>
<organism evidence="2 3">
    <name type="scientific">Portunus trituberculatus</name>
    <name type="common">Swimming crab</name>
    <name type="synonym">Neptunus trituberculatus</name>
    <dbReference type="NCBI Taxonomy" id="210409"/>
    <lineage>
        <taxon>Eukaryota</taxon>
        <taxon>Metazoa</taxon>
        <taxon>Ecdysozoa</taxon>
        <taxon>Arthropoda</taxon>
        <taxon>Crustacea</taxon>
        <taxon>Multicrustacea</taxon>
        <taxon>Malacostraca</taxon>
        <taxon>Eumalacostraca</taxon>
        <taxon>Eucarida</taxon>
        <taxon>Decapoda</taxon>
        <taxon>Pleocyemata</taxon>
        <taxon>Brachyura</taxon>
        <taxon>Eubrachyura</taxon>
        <taxon>Portunoidea</taxon>
        <taxon>Portunidae</taxon>
        <taxon>Portuninae</taxon>
        <taxon>Portunus</taxon>
    </lineage>
</organism>
<dbReference type="AlphaFoldDB" id="A0A5B7GBW7"/>
<reference evidence="2 3" key="1">
    <citation type="submission" date="2019-05" db="EMBL/GenBank/DDBJ databases">
        <title>Another draft genome of Portunus trituberculatus and its Hox gene families provides insights of decapod evolution.</title>
        <authorList>
            <person name="Jeong J.-H."/>
            <person name="Song I."/>
            <person name="Kim S."/>
            <person name="Choi T."/>
            <person name="Kim D."/>
            <person name="Ryu S."/>
            <person name="Kim W."/>
        </authorList>
    </citation>
    <scope>NUCLEOTIDE SEQUENCE [LARGE SCALE GENOMIC DNA]</scope>
    <source>
        <tissue evidence="2">Muscle</tissue>
    </source>
</reference>
<comment type="caution">
    <text evidence="2">The sequence shown here is derived from an EMBL/GenBank/DDBJ whole genome shotgun (WGS) entry which is preliminary data.</text>
</comment>
<gene>
    <name evidence="2" type="ORF">E2C01_051544</name>
</gene>
<sequence length="280" mass="30718">MEVRCFVDPSSNSNDPPALWKEPIELRSEISSEFPFLLTGCWRGGALVLAEFSLLLPWAREFVDGAGLLVLVGEPLVSVRSKWAIRCRRGFTSPPSTNTTISLILVSSLGSLFFSPLLLYLEAFSSIGNLLLLSTSLATFPSRWDISCVGTDKPESWWTESETLFLGEARWETGPLSIKVASPALEERVSISSEKVSVPAQRSPSVRSKLSLDLLRQTPLRVPRTEPSTTVSRKLEKPDSGADSVGLVGEQGWGLVEWSMQVSFKATSTPESRTGLFHDS</sequence>
<dbReference type="Proteomes" id="UP000324222">
    <property type="component" value="Unassembled WGS sequence"/>
</dbReference>
<feature type="region of interest" description="Disordered" evidence="1">
    <location>
        <begin position="223"/>
        <end position="246"/>
    </location>
</feature>
<name>A0A5B7GBW7_PORTR</name>
<evidence type="ECO:0000256" key="1">
    <source>
        <dbReference type="SAM" id="MobiDB-lite"/>
    </source>
</evidence>
<protein>
    <submittedName>
        <fullName evidence="2">Uncharacterized protein</fullName>
    </submittedName>
</protein>